<keyword evidence="2" id="KW-1185">Reference proteome</keyword>
<organism evidence="1 2">
    <name type="scientific">Araneus ventricosus</name>
    <name type="common">Orbweaver spider</name>
    <name type="synonym">Epeira ventricosa</name>
    <dbReference type="NCBI Taxonomy" id="182803"/>
    <lineage>
        <taxon>Eukaryota</taxon>
        <taxon>Metazoa</taxon>
        <taxon>Ecdysozoa</taxon>
        <taxon>Arthropoda</taxon>
        <taxon>Chelicerata</taxon>
        <taxon>Arachnida</taxon>
        <taxon>Araneae</taxon>
        <taxon>Araneomorphae</taxon>
        <taxon>Entelegynae</taxon>
        <taxon>Araneoidea</taxon>
        <taxon>Araneidae</taxon>
        <taxon>Araneus</taxon>
    </lineage>
</organism>
<accession>A0A4Y2E3S2</accession>
<dbReference type="EMBL" id="BGPR01000490">
    <property type="protein sequence ID" value="GBM22966.1"/>
    <property type="molecule type" value="Genomic_DNA"/>
</dbReference>
<evidence type="ECO:0000313" key="2">
    <source>
        <dbReference type="Proteomes" id="UP000499080"/>
    </source>
</evidence>
<sequence>MTGVMFSSPMSLVLPYILIIIWRERGTGNHPAFVQESVRFGGGGVMVWADISINGRADLHAIRNGSQTAQHYRSEFGVFSYSFSYSAIIRR</sequence>
<dbReference type="InterPro" id="IPR036397">
    <property type="entry name" value="RNaseH_sf"/>
</dbReference>
<dbReference type="AlphaFoldDB" id="A0A4Y2E3S2"/>
<comment type="caution">
    <text evidence="1">The sequence shown here is derived from an EMBL/GenBank/DDBJ whole genome shotgun (WGS) entry which is preliminary data.</text>
</comment>
<dbReference type="GO" id="GO:0003676">
    <property type="term" value="F:nucleic acid binding"/>
    <property type="evidence" value="ECO:0007669"/>
    <property type="project" value="InterPro"/>
</dbReference>
<protein>
    <submittedName>
        <fullName evidence="1">Uncharacterized protein</fullName>
    </submittedName>
</protein>
<proteinExistence type="predicted"/>
<name>A0A4Y2E3S2_ARAVE</name>
<dbReference type="Gene3D" id="3.30.420.10">
    <property type="entry name" value="Ribonuclease H-like superfamily/Ribonuclease H"/>
    <property type="match status" value="1"/>
</dbReference>
<reference evidence="1 2" key="1">
    <citation type="journal article" date="2019" name="Sci. Rep.">
        <title>Orb-weaving spider Araneus ventricosus genome elucidates the spidroin gene catalogue.</title>
        <authorList>
            <person name="Kono N."/>
            <person name="Nakamura H."/>
            <person name="Ohtoshi R."/>
            <person name="Moran D.A.P."/>
            <person name="Shinohara A."/>
            <person name="Yoshida Y."/>
            <person name="Fujiwara M."/>
            <person name="Mori M."/>
            <person name="Tomita M."/>
            <person name="Arakawa K."/>
        </authorList>
    </citation>
    <scope>NUCLEOTIDE SEQUENCE [LARGE SCALE GENOMIC DNA]</scope>
</reference>
<dbReference type="Proteomes" id="UP000499080">
    <property type="component" value="Unassembled WGS sequence"/>
</dbReference>
<gene>
    <name evidence="1" type="ORF">AVEN_172316_1</name>
</gene>
<dbReference type="OrthoDB" id="9996331at2759"/>
<evidence type="ECO:0000313" key="1">
    <source>
        <dbReference type="EMBL" id="GBM22966.1"/>
    </source>
</evidence>